<sequence>MSLVRRNSLFFPSLMNEFLKPDWFGGIETDVNTLPAVNIKANEKEFELELAVPGMKKDDFNIEVDENVLTVSAEKESRDEVSKENYSRKEFAYTSFKRSFSLPETIDEDKIKASYEDGILKFVLPKKEEALPKPKRLISIGK</sequence>
<dbReference type="Gene3D" id="2.60.40.790">
    <property type="match status" value="1"/>
</dbReference>
<dbReference type="EMBL" id="WXYO01000002">
    <property type="protein sequence ID" value="NAS11259.1"/>
    <property type="molecule type" value="Genomic_DNA"/>
</dbReference>
<organism evidence="5 6">
    <name type="scientific">Poritiphilus flavus</name>
    <dbReference type="NCBI Taxonomy" id="2697053"/>
    <lineage>
        <taxon>Bacteria</taxon>
        <taxon>Pseudomonadati</taxon>
        <taxon>Bacteroidota</taxon>
        <taxon>Flavobacteriia</taxon>
        <taxon>Flavobacteriales</taxon>
        <taxon>Flavobacteriaceae</taxon>
        <taxon>Poritiphilus</taxon>
    </lineage>
</organism>
<dbReference type="AlphaFoldDB" id="A0A6L9E9U4"/>
<dbReference type="PANTHER" id="PTHR11527">
    <property type="entry name" value="HEAT-SHOCK PROTEIN 20 FAMILY MEMBER"/>
    <property type="match status" value="1"/>
</dbReference>
<evidence type="ECO:0000259" key="4">
    <source>
        <dbReference type="PROSITE" id="PS51203"/>
    </source>
</evidence>
<dbReference type="RefSeq" id="WP_161434298.1">
    <property type="nucleotide sequence ID" value="NZ_WXYO01000002.1"/>
</dbReference>
<dbReference type="PROSITE" id="PS01031">
    <property type="entry name" value="SHSP"/>
    <property type="match status" value="1"/>
</dbReference>
<reference evidence="5 6" key="1">
    <citation type="submission" date="2020-01" db="EMBL/GenBank/DDBJ databases">
        <title>Bacteria diversity of Porities sp.</title>
        <authorList>
            <person name="Wang G."/>
        </authorList>
    </citation>
    <scope>NUCLEOTIDE SEQUENCE [LARGE SCALE GENOMIC DNA]</scope>
    <source>
        <strain evidence="5 6">R33</strain>
    </source>
</reference>
<name>A0A6L9E9U4_9FLAO</name>
<comment type="caution">
    <text evidence="5">The sequence shown here is derived from an EMBL/GenBank/DDBJ whole genome shotgun (WGS) entry which is preliminary data.</text>
</comment>
<dbReference type="InterPro" id="IPR007052">
    <property type="entry name" value="CS_dom"/>
</dbReference>
<dbReference type="InterPro" id="IPR031107">
    <property type="entry name" value="Small_HSP"/>
</dbReference>
<protein>
    <submittedName>
        <fullName evidence="5">Hsp20 family protein</fullName>
    </submittedName>
</protein>
<dbReference type="InterPro" id="IPR002068">
    <property type="entry name" value="A-crystallin/Hsp20_dom"/>
</dbReference>
<accession>A0A6L9E9U4</accession>
<dbReference type="Proteomes" id="UP000475249">
    <property type="component" value="Unassembled WGS sequence"/>
</dbReference>
<dbReference type="SUPFAM" id="SSF49764">
    <property type="entry name" value="HSP20-like chaperones"/>
    <property type="match status" value="1"/>
</dbReference>
<gene>
    <name evidence="5" type="ORF">GTQ38_04555</name>
</gene>
<feature type="domain" description="SHSP" evidence="3">
    <location>
        <begin position="28"/>
        <end position="142"/>
    </location>
</feature>
<feature type="domain" description="CS" evidence="4">
    <location>
        <begin position="32"/>
        <end position="138"/>
    </location>
</feature>
<evidence type="ECO:0000313" key="5">
    <source>
        <dbReference type="EMBL" id="NAS11259.1"/>
    </source>
</evidence>
<dbReference type="Pfam" id="PF00011">
    <property type="entry name" value="HSP20"/>
    <property type="match status" value="1"/>
</dbReference>
<dbReference type="PROSITE" id="PS51203">
    <property type="entry name" value="CS"/>
    <property type="match status" value="1"/>
</dbReference>
<dbReference type="CDD" id="cd06464">
    <property type="entry name" value="ACD_sHsps-like"/>
    <property type="match status" value="1"/>
</dbReference>
<evidence type="ECO:0000256" key="2">
    <source>
        <dbReference type="RuleBase" id="RU003616"/>
    </source>
</evidence>
<proteinExistence type="inferred from homology"/>
<evidence type="ECO:0000259" key="3">
    <source>
        <dbReference type="PROSITE" id="PS01031"/>
    </source>
</evidence>
<dbReference type="InterPro" id="IPR008978">
    <property type="entry name" value="HSP20-like_chaperone"/>
</dbReference>
<keyword evidence="6" id="KW-1185">Reference proteome</keyword>
<evidence type="ECO:0000256" key="1">
    <source>
        <dbReference type="PROSITE-ProRule" id="PRU00285"/>
    </source>
</evidence>
<comment type="similarity">
    <text evidence="1 2">Belongs to the small heat shock protein (HSP20) family.</text>
</comment>
<evidence type="ECO:0000313" key="6">
    <source>
        <dbReference type="Proteomes" id="UP000475249"/>
    </source>
</evidence>